<gene>
    <name evidence="1" type="ORF">PLICRDRAFT_429965</name>
</gene>
<name>A0A0C9SWR4_PLICR</name>
<sequence>MPHSLATALHDDVIKIILKHIIDTTPVTQTDGSEQTPRNPARDLLPLSLTCKALRIHCNSIIFRTLYSSHRGIAPRGLWK</sequence>
<dbReference type="AlphaFoldDB" id="A0A0C9SWR4"/>
<dbReference type="Proteomes" id="UP000053263">
    <property type="component" value="Unassembled WGS sequence"/>
</dbReference>
<organism evidence="1 2">
    <name type="scientific">Plicaturopsis crispa FD-325 SS-3</name>
    <dbReference type="NCBI Taxonomy" id="944288"/>
    <lineage>
        <taxon>Eukaryota</taxon>
        <taxon>Fungi</taxon>
        <taxon>Dikarya</taxon>
        <taxon>Basidiomycota</taxon>
        <taxon>Agaricomycotina</taxon>
        <taxon>Agaricomycetes</taxon>
        <taxon>Agaricomycetidae</taxon>
        <taxon>Amylocorticiales</taxon>
        <taxon>Amylocorticiaceae</taxon>
        <taxon>Plicatura</taxon>
        <taxon>Plicaturopsis crispa</taxon>
    </lineage>
</organism>
<reference evidence="1 2" key="1">
    <citation type="submission" date="2014-06" db="EMBL/GenBank/DDBJ databases">
        <title>Evolutionary Origins and Diversification of the Mycorrhizal Mutualists.</title>
        <authorList>
            <consortium name="DOE Joint Genome Institute"/>
            <consortium name="Mycorrhizal Genomics Consortium"/>
            <person name="Kohler A."/>
            <person name="Kuo A."/>
            <person name="Nagy L.G."/>
            <person name="Floudas D."/>
            <person name="Copeland A."/>
            <person name="Barry K.W."/>
            <person name="Cichocki N."/>
            <person name="Veneault-Fourrey C."/>
            <person name="LaButti K."/>
            <person name="Lindquist E.A."/>
            <person name="Lipzen A."/>
            <person name="Lundell T."/>
            <person name="Morin E."/>
            <person name="Murat C."/>
            <person name="Riley R."/>
            <person name="Ohm R."/>
            <person name="Sun H."/>
            <person name="Tunlid A."/>
            <person name="Henrissat B."/>
            <person name="Grigoriev I.V."/>
            <person name="Hibbett D.S."/>
            <person name="Martin F."/>
        </authorList>
    </citation>
    <scope>NUCLEOTIDE SEQUENCE [LARGE SCALE GENOMIC DNA]</scope>
    <source>
        <strain evidence="1 2">FD-325 SS-3</strain>
    </source>
</reference>
<keyword evidence="2" id="KW-1185">Reference proteome</keyword>
<accession>A0A0C9SWR4</accession>
<protein>
    <submittedName>
        <fullName evidence="1">Uncharacterized protein</fullName>
    </submittedName>
</protein>
<proteinExistence type="predicted"/>
<evidence type="ECO:0000313" key="1">
    <source>
        <dbReference type="EMBL" id="KII83875.1"/>
    </source>
</evidence>
<evidence type="ECO:0000313" key="2">
    <source>
        <dbReference type="Proteomes" id="UP000053263"/>
    </source>
</evidence>
<dbReference type="EMBL" id="KN832573">
    <property type="protein sequence ID" value="KII83875.1"/>
    <property type="molecule type" value="Genomic_DNA"/>
</dbReference>
<dbReference type="HOGENOM" id="CLU_2590744_0_0_1"/>